<dbReference type="Pfam" id="PF08241">
    <property type="entry name" value="Methyltransf_11"/>
    <property type="match status" value="1"/>
</dbReference>
<proteinExistence type="predicted"/>
<dbReference type="GO" id="GO:0008757">
    <property type="term" value="F:S-adenosylmethionine-dependent methyltransferase activity"/>
    <property type="evidence" value="ECO:0007669"/>
    <property type="project" value="InterPro"/>
</dbReference>
<accession>A0A1H9VUZ4</accession>
<dbReference type="RefSeq" id="WP_089744158.1">
    <property type="nucleotide sequence ID" value="NZ_FOGL01000028.1"/>
</dbReference>
<dbReference type="Gene3D" id="3.40.50.150">
    <property type="entry name" value="Vaccinia Virus protein VP39"/>
    <property type="match status" value="1"/>
</dbReference>
<keyword evidence="2" id="KW-0808">Transferase</keyword>
<evidence type="ECO:0000259" key="1">
    <source>
        <dbReference type="Pfam" id="PF08241"/>
    </source>
</evidence>
<name>A0A1H9VUZ4_9BACI</name>
<dbReference type="InterPro" id="IPR052356">
    <property type="entry name" value="Thiol_S-MT"/>
</dbReference>
<keyword evidence="3" id="KW-1185">Reference proteome</keyword>
<dbReference type="GO" id="GO:0032259">
    <property type="term" value="P:methylation"/>
    <property type="evidence" value="ECO:0007669"/>
    <property type="project" value="UniProtKB-KW"/>
</dbReference>
<dbReference type="OrthoDB" id="9772751at2"/>
<keyword evidence="2" id="KW-0489">Methyltransferase</keyword>
<dbReference type="STRING" id="531814.SAMN04487944_1289"/>
<evidence type="ECO:0000313" key="3">
    <source>
        <dbReference type="Proteomes" id="UP000199687"/>
    </source>
</evidence>
<dbReference type="InterPro" id="IPR029063">
    <property type="entry name" value="SAM-dependent_MTases_sf"/>
</dbReference>
<protein>
    <submittedName>
        <fullName evidence="2">Methyltransferase domain-containing protein</fullName>
    </submittedName>
</protein>
<dbReference type="CDD" id="cd02440">
    <property type="entry name" value="AdoMet_MTases"/>
    <property type="match status" value="1"/>
</dbReference>
<reference evidence="2 3" key="1">
    <citation type="submission" date="2016-10" db="EMBL/GenBank/DDBJ databases">
        <authorList>
            <person name="de Groot N.N."/>
        </authorList>
    </citation>
    <scope>NUCLEOTIDE SEQUENCE [LARGE SCALE GENOMIC DNA]</scope>
    <source>
        <strain evidence="2 3">CGMCC 1.7727</strain>
    </source>
</reference>
<gene>
    <name evidence="2" type="ORF">SAMN04487944_1289</name>
</gene>
<evidence type="ECO:0000313" key="2">
    <source>
        <dbReference type="EMBL" id="SES25314.1"/>
    </source>
</evidence>
<dbReference type="EMBL" id="FOGL01000028">
    <property type="protein sequence ID" value="SES25314.1"/>
    <property type="molecule type" value="Genomic_DNA"/>
</dbReference>
<dbReference type="PANTHER" id="PTHR45036:SF1">
    <property type="entry name" value="METHYLTRANSFERASE LIKE 7A"/>
    <property type="match status" value="1"/>
</dbReference>
<dbReference type="AlphaFoldDB" id="A0A1H9VUZ4"/>
<dbReference type="InterPro" id="IPR013216">
    <property type="entry name" value="Methyltransf_11"/>
</dbReference>
<dbReference type="SUPFAM" id="SSF53335">
    <property type="entry name" value="S-adenosyl-L-methionine-dependent methyltransferases"/>
    <property type="match status" value="1"/>
</dbReference>
<sequence>MQKDKLIKKYDKQVRNYEKNRNNPTLAKWRRELLRDIKGNVLEVGVGAGANFAFYNKNNVHITGVDFSPEMIKSATKEADLYQLETQFLLKNVEELEFEPDSFDHIVSTLSLCSYQDPVRVLTKFNEWCRKDGSIRLLEHGISSNRFLSFTQKTADPILTKISGCHWNRDMLELVNAANIQIERVERYWSDIVYMIWAKPSL</sequence>
<dbReference type="Proteomes" id="UP000199687">
    <property type="component" value="Unassembled WGS sequence"/>
</dbReference>
<feature type="domain" description="Methyltransferase type 11" evidence="1">
    <location>
        <begin position="42"/>
        <end position="135"/>
    </location>
</feature>
<dbReference type="PANTHER" id="PTHR45036">
    <property type="entry name" value="METHYLTRANSFERASE LIKE 7B"/>
    <property type="match status" value="1"/>
</dbReference>
<organism evidence="2 3">
    <name type="scientific">Gracilibacillus ureilyticus</name>
    <dbReference type="NCBI Taxonomy" id="531814"/>
    <lineage>
        <taxon>Bacteria</taxon>
        <taxon>Bacillati</taxon>
        <taxon>Bacillota</taxon>
        <taxon>Bacilli</taxon>
        <taxon>Bacillales</taxon>
        <taxon>Bacillaceae</taxon>
        <taxon>Gracilibacillus</taxon>
    </lineage>
</organism>